<dbReference type="GO" id="GO:0005743">
    <property type="term" value="C:mitochondrial inner membrane"/>
    <property type="evidence" value="ECO:0007669"/>
    <property type="project" value="TreeGrafter"/>
</dbReference>
<dbReference type="InterPro" id="IPR009091">
    <property type="entry name" value="RCC1/BLIP-II"/>
</dbReference>
<dbReference type="InterPro" id="IPR000408">
    <property type="entry name" value="Reg_chr_condens"/>
</dbReference>
<feature type="repeat" description="RCC1" evidence="1">
    <location>
        <begin position="204"/>
        <end position="256"/>
    </location>
</feature>
<dbReference type="GO" id="GO:0070131">
    <property type="term" value="P:positive regulation of mitochondrial translation"/>
    <property type="evidence" value="ECO:0007669"/>
    <property type="project" value="TreeGrafter"/>
</dbReference>
<proteinExistence type="predicted"/>
<dbReference type="AlphaFoldDB" id="A0A1I7YCE9"/>
<dbReference type="Pfam" id="PF13540">
    <property type="entry name" value="RCC1_2"/>
    <property type="match status" value="1"/>
</dbReference>
<reference evidence="3" key="1">
    <citation type="submission" date="2016-11" db="UniProtKB">
        <authorList>
            <consortium name="WormBaseParasite"/>
        </authorList>
    </citation>
    <scope>IDENTIFICATION</scope>
</reference>
<dbReference type="Pfam" id="PF00415">
    <property type="entry name" value="RCC1"/>
    <property type="match status" value="2"/>
</dbReference>
<dbReference type="WBParaSite" id="L893_g14912.t2">
    <property type="protein sequence ID" value="L893_g14912.t2"/>
    <property type="gene ID" value="L893_g14912"/>
</dbReference>
<evidence type="ECO:0000313" key="2">
    <source>
        <dbReference type="Proteomes" id="UP000095287"/>
    </source>
</evidence>
<evidence type="ECO:0000313" key="3">
    <source>
        <dbReference type="WBParaSite" id="L893_g14912.t2"/>
    </source>
</evidence>
<evidence type="ECO:0000256" key="1">
    <source>
        <dbReference type="PROSITE-ProRule" id="PRU00235"/>
    </source>
</evidence>
<keyword evidence="2" id="KW-1185">Reference proteome</keyword>
<sequence>MLPARINSPSLLSCALRTQYGKRLSSTAVYASGLSASGSFAAPSLVLNEHRGVTVSKPQRLGYCNDKNIKHIAAGFGFSLFASSEQVYGSGLNNHYQLGGPVRTTSIQRSEEWHIGGRKIPLPEDSGKILGVAAGRLHSLIATTSGVYAFGDNAHGQCGQNPEKKNVVLHARDGSIERVEIPSDSPVVKVHTCLDTSFVLLADGSLYSFGLSEDGQVGNGRFGITWRPSAVEGDLKGEKIISITGSTDTLIALSEKGNIVCDAFAWGQNEYGQLSALTDEMQVNVSRYLPFKIGHAVSAGTTGSSCIIANKDGDCFVWGYQILGFGPSVTTAKTPLHLDRPLFGTATGEDAKVTKVFGGNLMMAATTSSGNLFTWGSNRFGSLALGHDKDQLFPFPVYIPNAVKLAALGPDHSLFLTKCS</sequence>
<protein>
    <submittedName>
        <fullName evidence="3">Regulator of chromosome condensation (RCC1) family protein</fullName>
    </submittedName>
</protein>
<dbReference type="GO" id="GO:0019843">
    <property type="term" value="F:rRNA binding"/>
    <property type="evidence" value="ECO:0007669"/>
    <property type="project" value="TreeGrafter"/>
</dbReference>
<dbReference type="Proteomes" id="UP000095287">
    <property type="component" value="Unplaced"/>
</dbReference>
<dbReference type="Gene3D" id="2.130.10.30">
    <property type="entry name" value="Regulator of chromosome condensation 1/beta-lactamase-inhibitor protein II"/>
    <property type="match status" value="2"/>
</dbReference>
<accession>A0A1I7YCE9</accession>
<dbReference type="PANTHER" id="PTHR46337:SF1">
    <property type="entry name" value="RCC1-LIKE G EXCHANGING FACTOR-LIKE PROTEIN"/>
    <property type="match status" value="1"/>
</dbReference>
<organism evidence="2 3">
    <name type="scientific">Steinernema glaseri</name>
    <dbReference type="NCBI Taxonomy" id="37863"/>
    <lineage>
        <taxon>Eukaryota</taxon>
        <taxon>Metazoa</taxon>
        <taxon>Ecdysozoa</taxon>
        <taxon>Nematoda</taxon>
        <taxon>Chromadorea</taxon>
        <taxon>Rhabditida</taxon>
        <taxon>Tylenchina</taxon>
        <taxon>Panagrolaimomorpha</taxon>
        <taxon>Strongyloidoidea</taxon>
        <taxon>Steinernematidae</taxon>
        <taxon>Steinernema</taxon>
    </lineage>
</organism>
<name>A0A1I7YCE9_9BILA</name>
<dbReference type="GO" id="GO:0005085">
    <property type="term" value="F:guanyl-nucleotide exchange factor activity"/>
    <property type="evidence" value="ECO:0007669"/>
    <property type="project" value="TreeGrafter"/>
</dbReference>
<dbReference type="PRINTS" id="PR00633">
    <property type="entry name" value="RCCNDNSATION"/>
</dbReference>
<feature type="repeat" description="RCC1" evidence="1">
    <location>
        <begin position="370"/>
        <end position="419"/>
    </location>
</feature>
<dbReference type="PANTHER" id="PTHR46337">
    <property type="entry name" value="RCC1-LIKE G EXCHANGING FACTOR-LIKE PROTEIN"/>
    <property type="match status" value="1"/>
</dbReference>
<dbReference type="SUPFAM" id="SSF50985">
    <property type="entry name" value="RCC1/BLIP-II"/>
    <property type="match status" value="1"/>
</dbReference>
<dbReference type="PROSITE" id="PS50012">
    <property type="entry name" value="RCC1_3"/>
    <property type="match status" value="3"/>
</dbReference>
<feature type="repeat" description="RCC1" evidence="1">
    <location>
        <begin position="85"/>
        <end position="145"/>
    </location>
</feature>
<dbReference type="InterPro" id="IPR053035">
    <property type="entry name" value="Mitochondrial_GEF_domain"/>
</dbReference>